<dbReference type="CDD" id="cd18803">
    <property type="entry name" value="SF2_C_secA"/>
    <property type="match status" value="1"/>
</dbReference>
<dbReference type="PROSITE" id="PS51194">
    <property type="entry name" value="HELICASE_CTER"/>
    <property type="match status" value="1"/>
</dbReference>
<keyword evidence="11 15" id="KW-0653">Protein transport</keyword>
<keyword evidence="13 15" id="KW-0811">Translocation</keyword>
<evidence type="ECO:0000259" key="19">
    <source>
        <dbReference type="PROSITE" id="PS51194"/>
    </source>
</evidence>
<comment type="similarity">
    <text evidence="2 15 16">Belongs to the SecA family.</text>
</comment>
<evidence type="ECO:0000256" key="15">
    <source>
        <dbReference type="HAMAP-Rule" id="MF_01382"/>
    </source>
</evidence>
<dbReference type="InterPro" id="IPR014001">
    <property type="entry name" value="Helicase_ATP-bd"/>
</dbReference>
<dbReference type="SMART" id="SM00957">
    <property type="entry name" value="SecA_DEAD"/>
    <property type="match status" value="1"/>
</dbReference>
<dbReference type="Proteomes" id="UP000032160">
    <property type="component" value="Chromosome I"/>
</dbReference>
<evidence type="ECO:0000256" key="3">
    <source>
        <dbReference type="ARBA" id="ARBA00022448"/>
    </source>
</evidence>
<dbReference type="InterPro" id="IPR036670">
    <property type="entry name" value="SecA_X-link_sf"/>
</dbReference>
<dbReference type="Gene3D" id="3.10.450.50">
    <property type="match status" value="1"/>
</dbReference>
<dbReference type="InterPro" id="IPR001650">
    <property type="entry name" value="Helicase_C-like"/>
</dbReference>
<evidence type="ECO:0000256" key="8">
    <source>
        <dbReference type="ARBA" id="ARBA00022741"/>
    </source>
</evidence>
<keyword evidence="7" id="KW-0479">Metal-binding</keyword>
<evidence type="ECO:0000313" key="21">
    <source>
        <dbReference type="EMBL" id="CDO59143.1"/>
    </source>
</evidence>
<keyword evidence="10 15" id="KW-0067">ATP-binding</keyword>
<dbReference type="SUPFAM" id="SSF52540">
    <property type="entry name" value="P-loop containing nucleoside triphosphate hydrolases"/>
    <property type="match status" value="2"/>
</dbReference>
<evidence type="ECO:0000256" key="14">
    <source>
        <dbReference type="ARBA" id="ARBA00023136"/>
    </source>
</evidence>
<dbReference type="EC" id="7.4.2.8" evidence="15"/>
<dbReference type="KEGG" id="pect:BN1012_Phect929"/>
<dbReference type="PANTHER" id="PTHR30612">
    <property type="entry name" value="SECA INNER MEMBRANE COMPONENT OF SEC PROTEIN SECRETION SYSTEM"/>
    <property type="match status" value="1"/>
</dbReference>
<dbReference type="PATRIC" id="fig|1458461.3.peg.929"/>
<sequence length="925" mass="104350">MVSLGSFAKSLFGSANDRQLRKYRQKVDLINAMEPELEALSDEELRARTSEFRQEIENGASLDDLLVPAFATVREAAKRTLGQRHFDVQLIGGMVLHDGRIAEMKTGEGKTLVSTLPAYLNALSGKGVHVVTVNDYLAERDARWMGQVHEFLGLRVGVILHGLDDTQRRQEYAADITYGTNNELGFDYLRDNMKYALNQMTQRGHNFAIVDEVDSILIDEARTPLIISGPTEDNSELYTTIDGFIPRLSEEHYELDEKQRTSSLTEEGNEYLEDILREADLLRGDNLYDIENVSVVHHINQGLKAHKLFQRDKDYIVKNGKVVIIDEFTGRMMEGRRYSDGMHQALEAKERVTIQPENVTLASVTFQNYFRLYNKLGGMTGTAQTEADEFLDIYKLEVSAIPTNVDVARIDEDDEVYRTAAEKYDAIVELVKDCIERGQPILVGTTSIEKSELLAELLKKKKLPHNVLNARFHEEEAQIVAQAGVPGAVTIATNMAGRGTDIQLGGNLDMRIEHELGDMVEGEARDKREATIKAEVEELKQKALAAGGLYVCATERHESRRIDNQLRGRSGRQGDPGHSKFFLSLEDDLMRIFGTDRMDGVLQKLGLEEGEAIAHPWINKALERAQSKVEARNFDIRKNLLKYDDVMNDQRKVIFEQRIELMHEEDLSETIADMRHEVVDELVATHIPEKAYAEQWDAAGLREQALKYLNLDIPVEEWAAEEGIANEEIHERLTRASDEAFARTASQAGPDIMRQVEKSVLLQTLDGHWREHLQMLDHLRHTIGLRGYGQRDPLNEYKTEAFELFESLLHRLRQDVTGKLMHVEVRQREDLPPPVEGQALPEMEAKHIDPTTGRDEMLDADIRAMRQQDGDAMPAERARASGTIRNASGAALDPNDTSTWGKVARNAPCPCGSGKKYKHCHGAVA</sequence>
<dbReference type="InterPro" id="IPR011130">
    <property type="entry name" value="SecA_preprotein_X-link_dom"/>
</dbReference>
<dbReference type="InterPro" id="IPR011116">
    <property type="entry name" value="SecA_Wing/Scaffold"/>
</dbReference>
<dbReference type="SMART" id="SM00958">
    <property type="entry name" value="SecA_PP_bind"/>
    <property type="match status" value="1"/>
</dbReference>
<evidence type="ECO:0000256" key="1">
    <source>
        <dbReference type="ARBA" id="ARBA00001947"/>
    </source>
</evidence>
<dbReference type="FunFam" id="3.40.50.300:FF:000334">
    <property type="entry name" value="Protein translocase subunit SecA"/>
    <property type="match status" value="1"/>
</dbReference>
<dbReference type="SUPFAM" id="SSF81886">
    <property type="entry name" value="Helical scaffold and wing domains of SecA"/>
    <property type="match status" value="1"/>
</dbReference>
<dbReference type="PRINTS" id="PR00906">
    <property type="entry name" value="SECA"/>
</dbReference>
<feature type="binding site" evidence="15">
    <location>
        <position position="501"/>
    </location>
    <ligand>
        <name>ATP</name>
        <dbReference type="ChEBI" id="CHEBI:30616"/>
    </ligand>
</feature>
<dbReference type="NCBIfam" id="TIGR00963">
    <property type="entry name" value="secA"/>
    <property type="match status" value="1"/>
</dbReference>
<feature type="domain" description="Helicase ATP-binding" evidence="18">
    <location>
        <begin position="91"/>
        <end position="250"/>
    </location>
</feature>
<dbReference type="Gene3D" id="1.10.3060.10">
    <property type="entry name" value="Helical scaffold and wing domains of SecA"/>
    <property type="match status" value="1"/>
</dbReference>
<dbReference type="Pfam" id="PF21090">
    <property type="entry name" value="P-loop_SecA"/>
    <property type="match status" value="1"/>
</dbReference>
<feature type="domain" description="Helicase C-terminal" evidence="19">
    <location>
        <begin position="426"/>
        <end position="613"/>
    </location>
</feature>
<protein>
    <recommendedName>
        <fullName evidence="15 16">Protein translocase subunit SecA</fullName>
        <ecNumber evidence="15">7.4.2.8</ecNumber>
    </recommendedName>
</protein>
<evidence type="ECO:0000256" key="11">
    <source>
        <dbReference type="ARBA" id="ARBA00022927"/>
    </source>
</evidence>
<dbReference type="PROSITE" id="PS01312">
    <property type="entry name" value="SECA"/>
    <property type="match status" value="1"/>
</dbReference>
<feature type="region of interest" description="Disordered" evidence="17">
    <location>
        <begin position="867"/>
        <end position="899"/>
    </location>
</feature>
<dbReference type="InterPro" id="IPR044722">
    <property type="entry name" value="SecA_SF2_C"/>
</dbReference>
<dbReference type="InterPro" id="IPR011115">
    <property type="entry name" value="SecA_DEAD"/>
</dbReference>
<comment type="cofactor">
    <cofactor evidence="1">
        <name>Zn(2+)</name>
        <dbReference type="ChEBI" id="CHEBI:29105"/>
    </cofactor>
</comment>
<comment type="catalytic activity">
    <reaction evidence="15">
        <text>ATP + H2O + cellular proteinSide 1 = ADP + phosphate + cellular proteinSide 2.</text>
        <dbReference type="EC" id="7.4.2.8"/>
    </reaction>
</comment>
<dbReference type="NCBIfam" id="NF009538">
    <property type="entry name" value="PRK12904.1"/>
    <property type="match status" value="1"/>
</dbReference>
<evidence type="ECO:0000256" key="6">
    <source>
        <dbReference type="ARBA" id="ARBA00022519"/>
    </source>
</evidence>
<evidence type="ECO:0000256" key="9">
    <source>
        <dbReference type="ARBA" id="ARBA00022833"/>
    </source>
</evidence>
<dbReference type="HAMAP" id="MF_01382">
    <property type="entry name" value="SecA"/>
    <property type="match status" value="1"/>
</dbReference>
<dbReference type="CDD" id="cd17928">
    <property type="entry name" value="DEXDc_SecA"/>
    <property type="match status" value="1"/>
</dbReference>
<dbReference type="GO" id="GO:0005886">
    <property type="term" value="C:plasma membrane"/>
    <property type="evidence" value="ECO:0007669"/>
    <property type="project" value="UniProtKB-SubCell"/>
</dbReference>
<keyword evidence="4 15" id="KW-1003">Cell membrane</keyword>
<dbReference type="GO" id="GO:0005524">
    <property type="term" value="F:ATP binding"/>
    <property type="evidence" value="ECO:0007669"/>
    <property type="project" value="UniProtKB-UniRule"/>
</dbReference>
<dbReference type="FunFam" id="1.10.3060.10:FF:000003">
    <property type="entry name" value="Protein translocase subunit SecA"/>
    <property type="match status" value="1"/>
</dbReference>
<name>X5M7K1_9HYPH</name>
<gene>
    <name evidence="15" type="primary">secA</name>
    <name evidence="21" type="ORF">BN1012_Phect929</name>
</gene>
<dbReference type="PROSITE" id="PS51196">
    <property type="entry name" value="SECA_MOTOR_DEAD"/>
    <property type="match status" value="1"/>
</dbReference>
<dbReference type="RefSeq" id="WP_043949889.1">
    <property type="nucleotide sequence ID" value="NZ_HG966617.1"/>
</dbReference>
<dbReference type="PROSITE" id="PS51192">
    <property type="entry name" value="HELICASE_ATP_BIND_1"/>
    <property type="match status" value="1"/>
</dbReference>
<dbReference type="Pfam" id="PF02810">
    <property type="entry name" value="SEC-C"/>
    <property type="match status" value="1"/>
</dbReference>
<proteinExistence type="inferred from homology"/>
<dbReference type="InterPro" id="IPR027417">
    <property type="entry name" value="P-loop_NTPase"/>
</dbReference>
<feature type="binding site" evidence="15">
    <location>
        <begin position="107"/>
        <end position="111"/>
    </location>
    <ligand>
        <name>ATP</name>
        <dbReference type="ChEBI" id="CHEBI:30616"/>
    </ligand>
</feature>
<dbReference type="OrthoDB" id="9805579at2"/>
<dbReference type="GO" id="GO:0008564">
    <property type="term" value="F:protein-exporting ATPase activity"/>
    <property type="evidence" value="ECO:0007669"/>
    <property type="project" value="UniProtKB-EC"/>
</dbReference>
<dbReference type="SUPFAM" id="SSF81767">
    <property type="entry name" value="Pre-protein crosslinking domain of SecA"/>
    <property type="match status" value="1"/>
</dbReference>
<keyword evidence="3 15" id="KW-0813">Transport</keyword>
<dbReference type="EMBL" id="HG966617">
    <property type="protein sequence ID" value="CDO59143.1"/>
    <property type="molecule type" value="Genomic_DNA"/>
</dbReference>
<keyword evidence="5 15" id="KW-0963">Cytoplasm</keyword>
<evidence type="ECO:0000256" key="10">
    <source>
        <dbReference type="ARBA" id="ARBA00022840"/>
    </source>
</evidence>
<dbReference type="Gene3D" id="3.40.50.300">
    <property type="entry name" value="P-loop containing nucleotide triphosphate hydrolases"/>
    <property type="match status" value="2"/>
</dbReference>
<evidence type="ECO:0000256" key="2">
    <source>
        <dbReference type="ARBA" id="ARBA00007650"/>
    </source>
</evidence>
<dbReference type="AlphaFoldDB" id="X5M7K1"/>
<accession>X5M7K1</accession>
<comment type="subunit">
    <text evidence="15">Monomer and homodimer. Part of the essential Sec protein translocation apparatus which comprises SecA, SecYEG and auxiliary proteins SecDF-YajC and YidC.</text>
</comment>
<evidence type="ECO:0000256" key="7">
    <source>
        <dbReference type="ARBA" id="ARBA00022723"/>
    </source>
</evidence>
<dbReference type="PANTHER" id="PTHR30612:SF0">
    <property type="entry name" value="CHLOROPLAST PROTEIN-TRANSPORTING ATPASE"/>
    <property type="match status" value="1"/>
</dbReference>
<evidence type="ECO:0000256" key="4">
    <source>
        <dbReference type="ARBA" id="ARBA00022475"/>
    </source>
</evidence>
<keyword evidence="22" id="KW-1185">Reference proteome</keyword>
<dbReference type="GO" id="GO:0043952">
    <property type="term" value="P:protein transport by the Sec complex"/>
    <property type="evidence" value="ECO:0007669"/>
    <property type="project" value="TreeGrafter"/>
</dbReference>
<dbReference type="GO" id="GO:0017038">
    <property type="term" value="P:protein import"/>
    <property type="evidence" value="ECO:0007669"/>
    <property type="project" value="InterPro"/>
</dbReference>
<evidence type="ECO:0000259" key="18">
    <source>
        <dbReference type="PROSITE" id="PS51192"/>
    </source>
</evidence>
<comment type="function">
    <text evidence="15">Part of the Sec protein translocase complex. Interacts with the SecYEG preprotein conducting channel. Has a central role in coupling the hydrolysis of ATP to the transfer of proteins into and across the cell membrane, serving both as a receptor for the preprotein-SecB complex and as an ATP-driven molecular motor driving the stepwise translocation of polypeptide chains across the membrane.</text>
</comment>
<evidence type="ECO:0000259" key="20">
    <source>
        <dbReference type="PROSITE" id="PS51196"/>
    </source>
</evidence>
<dbReference type="InterPro" id="IPR014018">
    <property type="entry name" value="SecA_motor_DEAD"/>
</dbReference>
<dbReference type="GO" id="GO:0031522">
    <property type="term" value="C:cell envelope Sec protein transport complex"/>
    <property type="evidence" value="ECO:0007669"/>
    <property type="project" value="TreeGrafter"/>
</dbReference>
<keyword evidence="12 15" id="KW-1278">Translocase</keyword>
<dbReference type="InterPro" id="IPR036266">
    <property type="entry name" value="SecA_Wing/Scaffold_sf"/>
</dbReference>
<evidence type="ECO:0000256" key="12">
    <source>
        <dbReference type="ARBA" id="ARBA00022967"/>
    </source>
</evidence>
<evidence type="ECO:0000256" key="16">
    <source>
        <dbReference type="RuleBase" id="RU003874"/>
    </source>
</evidence>
<evidence type="ECO:0000256" key="17">
    <source>
        <dbReference type="SAM" id="MobiDB-lite"/>
    </source>
</evidence>
<keyword evidence="14 15" id="KW-0472">Membrane</keyword>
<dbReference type="STRING" id="1458461.BN1012_Phect929"/>
<dbReference type="HOGENOM" id="CLU_005314_3_0_5"/>
<dbReference type="InterPro" id="IPR000185">
    <property type="entry name" value="SecA"/>
</dbReference>
<dbReference type="FunFam" id="3.90.1440.10:FF:000001">
    <property type="entry name" value="Preprotein translocase subunit SecA"/>
    <property type="match status" value="1"/>
</dbReference>
<dbReference type="GO" id="GO:0006605">
    <property type="term" value="P:protein targeting"/>
    <property type="evidence" value="ECO:0007669"/>
    <property type="project" value="UniProtKB-UniRule"/>
</dbReference>
<feature type="binding site" evidence="15">
    <location>
        <position position="89"/>
    </location>
    <ligand>
        <name>ATP</name>
        <dbReference type="ChEBI" id="CHEBI:30616"/>
    </ligand>
</feature>
<evidence type="ECO:0000256" key="13">
    <source>
        <dbReference type="ARBA" id="ARBA00023010"/>
    </source>
</evidence>
<dbReference type="GO" id="GO:0065002">
    <property type="term" value="P:intracellular protein transmembrane transport"/>
    <property type="evidence" value="ECO:0007669"/>
    <property type="project" value="UniProtKB-UniRule"/>
</dbReference>
<reference evidence="21 22" key="1">
    <citation type="journal article" date="2014" name="Front. Genet.">
        <title>Genome and metabolic network of "Candidatus Phaeomarinobacter ectocarpi" Ec32, a new candidate genus of Alphaproteobacteria frequently associated with brown algae.</title>
        <authorList>
            <person name="Dittami S.M."/>
            <person name="Barbeyron T."/>
            <person name="Boyen C."/>
            <person name="Cambefort J."/>
            <person name="Collet G."/>
            <person name="Delage L."/>
            <person name="Gobet A."/>
            <person name="Groisillier A."/>
            <person name="Leblanc C."/>
            <person name="Michel G."/>
            <person name="Scornet D."/>
            <person name="Siegel A."/>
            <person name="Tapia J.E."/>
            <person name="Tonon T."/>
        </authorList>
    </citation>
    <scope>NUCLEOTIDE SEQUENCE [LARGE SCALE GENOMIC DNA]</scope>
    <source>
        <strain evidence="21 22">Ec32</strain>
    </source>
</reference>
<feature type="compositionally biased region" description="Basic and acidic residues" evidence="17">
    <location>
        <begin position="867"/>
        <end position="879"/>
    </location>
</feature>
<dbReference type="InterPro" id="IPR004027">
    <property type="entry name" value="SEC_C_motif"/>
</dbReference>
<evidence type="ECO:0000256" key="5">
    <source>
        <dbReference type="ARBA" id="ARBA00022490"/>
    </source>
</evidence>
<dbReference type="Gene3D" id="3.90.1440.10">
    <property type="entry name" value="SecA, preprotein cross-linking domain"/>
    <property type="match status" value="1"/>
</dbReference>
<evidence type="ECO:0000313" key="22">
    <source>
        <dbReference type="Proteomes" id="UP000032160"/>
    </source>
</evidence>
<dbReference type="FunFam" id="3.40.50.300:FF:001790">
    <property type="entry name" value="Protein translocase subunit SecA"/>
    <property type="match status" value="1"/>
</dbReference>
<keyword evidence="8 15" id="KW-0547">Nucleotide-binding</keyword>
<organism evidence="21 22">
    <name type="scientific">Candidatus Phaeomarinibacter ectocarpi</name>
    <dbReference type="NCBI Taxonomy" id="1458461"/>
    <lineage>
        <taxon>Bacteria</taxon>
        <taxon>Pseudomonadati</taxon>
        <taxon>Pseudomonadota</taxon>
        <taxon>Alphaproteobacteria</taxon>
        <taxon>Hyphomicrobiales</taxon>
        <taxon>Parvibaculaceae</taxon>
        <taxon>Candidatus Phaeomarinibacter</taxon>
    </lineage>
</organism>
<dbReference type="InterPro" id="IPR020937">
    <property type="entry name" value="SecA_CS"/>
</dbReference>
<feature type="domain" description="SecA family profile" evidence="20">
    <location>
        <begin position="5"/>
        <end position="614"/>
    </location>
</feature>
<dbReference type="Pfam" id="PF01043">
    <property type="entry name" value="SecA_PP_bind"/>
    <property type="match status" value="1"/>
</dbReference>
<dbReference type="GO" id="GO:0005829">
    <property type="term" value="C:cytosol"/>
    <property type="evidence" value="ECO:0007669"/>
    <property type="project" value="TreeGrafter"/>
</dbReference>
<dbReference type="Pfam" id="PF07516">
    <property type="entry name" value="SecA_SW"/>
    <property type="match status" value="1"/>
</dbReference>
<comment type="subcellular location">
    <subcellularLocation>
        <location evidence="15">Cell membrane</location>
        <topology evidence="15">Peripheral membrane protein</topology>
        <orientation evidence="15">Cytoplasmic side</orientation>
    </subcellularLocation>
    <subcellularLocation>
        <location evidence="15">Cytoplasm</location>
    </subcellularLocation>
    <text evidence="15">Distribution is 50-50.</text>
</comment>
<dbReference type="GO" id="GO:0046872">
    <property type="term" value="F:metal ion binding"/>
    <property type="evidence" value="ECO:0007669"/>
    <property type="project" value="UniProtKB-KW"/>
</dbReference>
<keyword evidence="6" id="KW-0997">Cell inner membrane</keyword>
<keyword evidence="9" id="KW-0862">Zinc</keyword>
<dbReference type="Pfam" id="PF07517">
    <property type="entry name" value="SecA_DEAD"/>
    <property type="match status" value="1"/>
</dbReference>